<comment type="subcellular location">
    <subcellularLocation>
        <location evidence="4">Virion</location>
    </subcellularLocation>
    <subcellularLocation>
        <location evidence="4">Host nucleus</location>
    </subcellularLocation>
</comment>
<keyword evidence="4" id="KW-0805">Transcription regulation</keyword>
<dbReference type="GO" id="GO:0046718">
    <property type="term" value="P:symbiont entry into host cell"/>
    <property type="evidence" value="ECO:0007669"/>
    <property type="project" value="UniProtKB-KW"/>
</dbReference>
<name>L8B2M2_9HIV2</name>
<keyword evidence="4" id="KW-1160">Virus entry into host cell</keyword>
<keyword evidence="4" id="KW-0804">Transcription</keyword>
<evidence type="ECO:0000256" key="5">
    <source>
        <dbReference type="SAM" id="MobiDB-lite"/>
    </source>
</evidence>
<dbReference type="GO" id="GO:0043657">
    <property type="term" value="C:host cell"/>
    <property type="evidence" value="ECO:0007669"/>
    <property type="project" value="GOC"/>
</dbReference>
<reference evidence="6 7" key="1">
    <citation type="submission" date="2012-06" db="EMBL/GenBank/DDBJ databases">
        <title>Molecular characterization of infectious molecular clones derived from HIV-2 group A isolated in Japan.</title>
        <authorList>
            <person name="Umeki-Sakamoto Y."/>
            <person name="Nagai M."/>
            <person name="Ibe S."/>
            <person name="Hattori J."/>
            <person name="Iwatani Y."/>
            <person name="Yokomaku Y."/>
            <person name="Sugiura W."/>
            <person name="Tatsumi M."/>
        </authorList>
    </citation>
    <scope>NUCLEOTIDE SEQUENCE [LARGE SCALE GENOMIC DNA]</scope>
</reference>
<dbReference type="PRINTS" id="PR00444">
    <property type="entry name" value="HIVVPRVPX"/>
</dbReference>
<evidence type="ECO:0000256" key="4">
    <source>
        <dbReference type="RuleBase" id="RU364021"/>
    </source>
</evidence>
<proteinExistence type="predicted"/>
<dbReference type="GO" id="GO:0075732">
    <property type="term" value="P:viral penetration into host nucleus"/>
    <property type="evidence" value="ECO:0007669"/>
    <property type="project" value="UniProtKB-KW"/>
</dbReference>
<evidence type="ECO:0000256" key="3">
    <source>
        <dbReference type="ARBA" id="ARBA00022844"/>
    </source>
</evidence>
<evidence type="ECO:0000313" key="7">
    <source>
        <dbReference type="Proteomes" id="UP000259872"/>
    </source>
</evidence>
<organismHost>
    <name type="scientific">Homo sapiens</name>
    <name type="common">Human</name>
    <dbReference type="NCBI Taxonomy" id="9606"/>
</organismHost>
<keyword evidence="4" id="KW-0010">Activator</keyword>
<evidence type="ECO:0000256" key="1">
    <source>
        <dbReference type="ARBA" id="ARBA00022562"/>
    </source>
</evidence>
<keyword evidence="3 4" id="KW-0946">Virion</keyword>
<dbReference type="InterPro" id="IPR000012">
    <property type="entry name" value="RetroV_VpR/X"/>
</dbReference>
<evidence type="ECO:0000256" key="2">
    <source>
        <dbReference type="ARBA" id="ARBA00022581"/>
    </source>
</evidence>
<protein>
    <recommendedName>
        <fullName evidence="4">Protein Vpr</fullName>
    </recommendedName>
    <alternativeName>
        <fullName evidence="4">Viral protein R</fullName>
    </alternativeName>
</protein>
<accession>L8B2M2</accession>
<keyword evidence="2 4" id="KW-0945">Host-virus interaction</keyword>
<comment type="function">
    <text evidence="4">Stimulates gene expression driven by the HIV-2 LTR. Prevents infected cells from undergoing mitosis and proliferating, by inducing arrest or delay in the G2 phase of the cell cycle. Cell cycle arrest creates a favorable environment for maximizing viral expression and production.</text>
</comment>
<evidence type="ECO:0000313" key="6">
    <source>
        <dbReference type="EMBL" id="BAM76176.1"/>
    </source>
</evidence>
<dbReference type="GO" id="GO:0044423">
    <property type="term" value="C:virion component"/>
    <property type="evidence" value="ECO:0007669"/>
    <property type="project" value="UniProtKB-KW"/>
</dbReference>
<organism evidence="6 7">
    <name type="scientific">Human immunodeficiency virus 2</name>
    <dbReference type="NCBI Taxonomy" id="11709"/>
    <lineage>
        <taxon>Viruses</taxon>
        <taxon>Riboviria</taxon>
        <taxon>Pararnavirae</taxon>
        <taxon>Artverviricota</taxon>
        <taxon>Revtraviricetes</taxon>
        <taxon>Ortervirales</taxon>
        <taxon>Retroviridae</taxon>
        <taxon>Orthoretrovirinae</taxon>
        <taxon>Lentivirus</taxon>
        <taxon>Lentivirus humimdef2</taxon>
    </lineage>
</organism>
<keyword evidence="1 4" id="KW-1048">Host nucleus</keyword>
<dbReference type="Gene3D" id="1.20.5.4730">
    <property type="match status" value="1"/>
</dbReference>
<dbReference type="InterPro" id="IPR053711">
    <property type="entry name" value="Lentiviral_Vpx_assoc_factor"/>
</dbReference>
<feature type="region of interest" description="Disordered" evidence="5">
    <location>
        <begin position="83"/>
        <end position="105"/>
    </location>
</feature>
<sequence length="105" mass="11803">MTEAPTEFPPEDGTPQRELGGDWIIRILEEIREEALKHFGPRPLIALGNYIYARHGDTLEGARKLVDILQRVLFLHFKAGCSRPKVNQTRGGTSLPVAPTPRNMQ</sequence>
<keyword evidence="4" id="KW-1163">Viral penetration into host nucleus</keyword>
<dbReference type="GO" id="GO:0042025">
    <property type="term" value="C:host cell nucleus"/>
    <property type="evidence" value="ECO:0007669"/>
    <property type="project" value="UniProtKB-SubCell"/>
</dbReference>
<dbReference type="EMBL" id="AB731742">
    <property type="protein sequence ID" value="BAM76176.1"/>
    <property type="molecule type" value="Genomic_DNA"/>
</dbReference>
<dbReference type="Pfam" id="PF00522">
    <property type="entry name" value="VPR"/>
    <property type="match status" value="1"/>
</dbReference>
<dbReference type="Proteomes" id="UP000259872">
    <property type="component" value="Segment"/>
</dbReference>
<keyword evidence="4" id="KW-0131">Cell cycle</keyword>
<gene>
    <name evidence="4 6" type="primary">vpr</name>
</gene>